<name>A0AAD9K5I4_9ANNE</name>
<dbReference type="InterPro" id="IPR045864">
    <property type="entry name" value="aa-tRNA-synth_II/BPL/LPL"/>
</dbReference>
<dbReference type="InterPro" id="IPR004562">
    <property type="entry name" value="LipoylTrfase_LipoateP_Ligase"/>
</dbReference>
<sequence>MASLIWRCNVLLKCSHFVSIRTYAFISDSKCDGSNYKVYKSTSHDIFYNLALENWIYHNFEVNDNSGMMLLWRNSPCVVIGRHQNPWLECDISALQDRQMVIARRKSGGGAVYHDLGNLNLTFVTTKKKYNRQRNLDFIVTALTEKWNLDVKVSERDEIILNNKYKISGTASALSCLKAYHHCTLLFDVNRDELENVLQSRSREIITRATESVRAEVTNLCEIEPSVTYDELVEGITKQYLNFYDIEGDVKELDPTCEQLPGLDLFYKEHQSWDWIFGKTPKFSIRRSFHKPNSGLFFNIDIDLIIDKGLISAVRLSGSTNPELLREIEKCTIGSKLWPRGNKEKQQLLDLGNIKQDRDFLSWISQCFNNIL</sequence>
<evidence type="ECO:0000259" key="3">
    <source>
        <dbReference type="PROSITE" id="PS51733"/>
    </source>
</evidence>
<dbReference type="PANTHER" id="PTHR12561:SF3">
    <property type="entry name" value="LIPOYLTRANSFERASE 1, MITOCHONDRIAL"/>
    <property type="match status" value="1"/>
</dbReference>
<dbReference type="PANTHER" id="PTHR12561">
    <property type="entry name" value="LIPOATE-PROTEIN LIGASE"/>
    <property type="match status" value="1"/>
</dbReference>
<accession>A0AAD9K5I4</accession>
<dbReference type="NCBIfam" id="TIGR00545">
    <property type="entry name" value="lipoyltrans"/>
    <property type="match status" value="1"/>
</dbReference>
<dbReference type="GO" id="GO:0009249">
    <property type="term" value="P:protein lipoylation"/>
    <property type="evidence" value="ECO:0007669"/>
    <property type="project" value="InterPro"/>
</dbReference>
<dbReference type="GO" id="GO:0017118">
    <property type="term" value="F:lipoyltransferase activity"/>
    <property type="evidence" value="ECO:0007669"/>
    <property type="project" value="TreeGrafter"/>
</dbReference>
<dbReference type="Pfam" id="PF21948">
    <property type="entry name" value="LplA-B_cat"/>
    <property type="match status" value="1"/>
</dbReference>
<dbReference type="Gene3D" id="3.30.390.50">
    <property type="entry name" value="CO dehydrogenase flavoprotein, C-terminal domain"/>
    <property type="match status" value="1"/>
</dbReference>
<dbReference type="InterPro" id="IPR004143">
    <property type="entry name" value="BPL_LPL_catalytic"/>
</dbReference>
<gene>
    <name evidence="4" type="ORF">LSH36_54g09017</name>
</gene>
<feature type="domain" description="BPL/LPL catalytic" evidence="3">
    <location>
        <begin position="63"/>
        <end position="248"/>
    </location>
</feature>
<dbReference type="SUPFAM" id="SSF55681">
    <property type="entry name" value="Class II aaRS and biotin synthetases"/>
    <property type="match status" value="1"/>
</dbReference>
<evidence type="ECO:0000256" key="2">
    <source>
        <dbReference type="ARBA" id="ARBA00008242"/>
    </source>
</evidence>
<evidence type="ECO:0000313" key="5">
    <source>
        <dbReference type="Proteomes" id="UP001208570"/>
    </source>
</evidence>
<organism evidence="4 5">
    <name type="scientific">Paralvinella palmiformis</name>
    <dbReference type="NCBI Taxonomy" id="53620"/>
    <lineage>
        <taxon>Eukaryota</taxon>
        <taxon>Metazoa</taxon>
        <taxon>Spiralia</taxon>
        <taxon>Lophotrochozoa</taxon>
        <taxon>Annelida</taxon>
        <taxon>Polychaeta</taxon>
        <taxon>Sedentaria</taxon>
        <taxon>Canalipalpata</taxon>
        <taxon>Terebellida</taxon>
        <taxon>Terebelliformia</taxon>
        <taxon>Alvinellidae</taxon>
        <taxon>Paralvinella</taxon>
    </lineage>
</organism>
<evidence type="ECO:0000256" key="1">
    <source>
        <dbReference type="ARBA" id="ARBA00005085"/>
    </source>
</evidence>
<dbReference type="Gene3D" id="3.30.930.10">
    <property type="entry name" value="Bira Bifunctional Protein, Domain 2"/>
    <property type="match status" value="1"/>
</dbReference>
<dbReference type="AlphaFoldDB" id="A0AAD9K5I4"/>
<dbReference type="FunFam" id="3.30.930.10:FF:000045">
    <property type="entry name" value="lipoyltransferase 1, mitochondrial"/>
    <property type="match status" value="1"/>
</dbReference>
<proteinExistence type="inferred from homology"/>
<comment type="pathway">
    <text evidence="1">Protein modification; protein lipoylation via exogenous pathway; protein N(6)-(lipoyl)lysine from lipoate: step 2/2.</text>
</comment>
<protein>
    <recommendedName>
        <fullName evidence="3">BPL/LPL catalytic domain-containing protein</fullName>
    </recommendedName>
</protein>
<dbReference type="GO" id="GO:0005739">
    <property type="term" value="C:mitochondrion"/>
    <property type="evidence" value="ECO:0007669"/>
    <property type="project" value="TreeGrafter"/>
</dbReference>
<reference evidence="4" key="1">
    <citation type="journal article" date="2023" name="Mol. Biol. Evol.">
        <title>Third-Generation Sequencing Reveals the Adaptive Role of the Epigenome in Three Deep-Sea Polychaetes.</title>
        <authorList>
            <person name="Perez M."/>
            <person name="Aroh O."/>
            <person name="Sun Y."/>
            <person name="Lan Y."/>
            <person name="Juniper S.K."/>
            <person name="Young C.R."/>
            <person name="Angers B."/>
            <person name="Qian P.Y."/>
        </authorList>
    </citation>
    <scope>NUCLEOTIDE SEQUENCE</scope>
    <source>
        <strain evidence="4">P08H-3</strain>
    </source>
</reference>
<dbReference type="PROSITE" id="PS51733">
    <property type="entry name" value="BPL_LPL_CATALYTIC"/>
    <property type="match status" value="1"/>
</dbReference>
<dbReference type="CDD" id="cd16443">
    <property type="entry name" value="LplA"/>
    <property type="match status" value="1"/>
</dbReference>
<dbReference type="Proteomes" id="UP001208570">
    <property type="component" value="Unassembled WGS sequence"/>
</dbReference>
<comment type="caution">
    <text evidence="4">The sequence shown here is derived from an EMBL/GenBank/DDBJ whole genome shotgun (WGS) entry which is preliminary data.</text>
</comment>
<dbReference type="EMBL" id="JAODUP010000054">
    <property type="protein sequence ID" value="KAK2165164.1"/>
    <property type="molecule type" value="Genomic_DNA"/>
</dbReference>
<comment type="similarity">
    <text evidence="2">Belongs to the LplA family.</text>
</comment>
<keyword evidence="5" id="KW-1185">Reference proteome</keyword>
<evidence type="ECO:0000313" key="4">
    <source>
        <dbReference type="EMBL" id="KAK2165164.1"/>
    </source>
</evidence>